<dbReference type="Pfam" id="PF01063">
    <property type="entry name" value="Aminotran_4"/>
    <property type="match status" value="1"/>
</dbReference>
<dbReference type="InterPro" id="IPR001544">
    <property type="entry name" value="Aminotrans_IV"/>
</dbReference>
<evidence type="ECO:0008006" key="4">
    <source>
        <dbReference type="Google" id="ProtNLM"/>
    </source>
</evidence>
<dbReference type="PANTHER" id="PTHR42743:SF11">
    <property type="entry name" value="AMINODEOXYCHORISMATE LYASE"/>
    <property type="match status" value="1"/>
</dbReference>
<dbReference type="Gene3D" id="3.20.10.10">
    <property type="entry name" value="D-amino Acid Aminotransferase, subunit A, domain 2"/>
    <property type="match status" value="1"/>
</dbReference>
<dbReference type="SUPFAM" id="SSF56752">
    <property type="entry name" value="D-aminoacid aminotransferase-like PLP-dependent enzymes"/>
    <property type="match status" value="1"/>
</dbReference>
<comment type="caution">
    <text evidence="2">The sequence shown here is derived from an EMBL/GenBank/DDBJ whole genome shotgun (WGS) entry which is preliminary data.</text>
</comment>
<organism evidence="2 3">
    <name type="scientific">Candidatus Roizmanbacteria bacterium CG23_combo_of_CG06-09_8_20_14_all_35_49</name>
    <dbReference type="NCBI Taxonomy" id="1974863"/>
    <lineage>
        <taxon>Bacteria</taxon>
        <taxon>Candidatus Roizmaniibacteriota</taxon>
    </lineage>
</organism>
<dbReference type="Proteomes" id="UP000231025">
    <property type="component" value="Unassembled WGS sequence"/>
</dbReference>
<dbReference type="InterPro" id="IPR050571">
    <property type="entry name" value="Class-IV_PLP-Dep_Aminotrnsfr"/>
</dbReference>
<evidence type="ECO:0000313" key="3">
    <source>
        <dbReference type="Proteomes" id="UP000231025"/>
    </source>
</evidence>
<comment type="similarity">
    <text evidence="1">Belongs to the class-IV pyridoxal-phosphate-dependent aminotransferase family.</text>
</comment>
<evidence type="ECO:0000313" key="2">
    <source>
        <dbReference type="EMBL" id="PIP14861.1"/>
    </source>
</evidence>
<protein>
    <recommendedName>
        <fullName evidence="4">Branched-chain amino acid aminotransferase</fullName>
    </recommendedName>
</protein>
<dbReference type="GO" id="GO:0003824">
    <property type="term" value="F:catalytic activity"/>
    <property type="evidence" value="ECO:0007669"/>
    <property type="project" value="InterPro"/>
</dbReference>
<dbReference type="GO" id="GO:0046394">
    <property type="term" value="P:carboxylic acid biosynthetic process"/>
    <property type="evidence" value="ECO:0007669"/>
    <property type="project" value="UniProtKB-ARBA"/>
</dbReference>
<name>A0A2G9Y8P4_9BACT</name>
<reference evidence="2 3" key="1">
    <citation type="submission" date="2017-09" db="EMBL/GenBank/DDBJ databases">
        <title>Depth-based differentiation of microbial function through sediment-hosted aquifers and enrichment of novel symbionts in the deep terrestrial subsurface.</title>
        <authorList>
            <person name="Probst A.J."/>
            <person name="Ladd B."/>
            <person name="Jarett J.K."/>
            <person name="Geller-Mcgrath D.E."/>
            <person name="Sieber C.M."/>
            <person name="Emerson J.B."/>
            <person name="Anantharaman K."/>
            <person name="Thomas B.C."/>
            <person name="Malmstrom R."/>
            <person name="Stieglmeier M."/>
            <person name="Klingl A."/>
            <person name="Woyke T."/>
            <person name="Ryan C.M."/>
            <person name="Banfield J.F."/>
        </authorList>
    </citation>
    <scope>NUCLEOTIDE SEQUENCE [LARGE SCALE GENOMIC DNA]</scope>
    <source>
        <strain evidence="2">CG23_combo_of_CG06-09_8_20_14_all_35_49</strain>
    </source>
</reference>
<evidence type="ECO:0000256" key="1">
    <source>
        <dbReference type="ARBA" id="ARBA00009320"/>
    </source>
</evidence>
<accession>A0A2G9Y8P4</accession>
<dbReference type="InterPro" id="IPR036038">
    <property type="entry name" value="Aminotransferase-like"/>
</dbReference>
<proteinExistence type="inferred from homology"/>
<gene>
    <name evidence="2" type="ORF">COX47_02885</name>
</gene>
<dbReference type="EMBL" id="PCRE01000042">
    <property type="protein sequence ID" value="PIP14861.1"/>
    <property type="molecule type" value="Genomic_DNA"/>
</dbReference>
<sequence>MTFCFAVTIYEGSGTNIFAVIDNKLVTTKSNIVYGITRNTILEILNLPIPIEIRDFTFNELLRATEIFITGSNSEVRGVIEINGKVVGNGKVGKFTNEVAKQYKDYVQKITYKI</sequence>
<dbReference type="InterPro" id="IPR043132">
    <property type="entry name" value="BCAT-like_C"/>
</dbReference>
<dbReference type="PANTHER" id="PTHR42743">
    <property type="entry name" value="AMINO-ACID AMINOTRANSFERASE"/>
    <property type="match status" value="1"/>
</dbReference>
<dbReference type="AlphaFoldDB" id="A0A2G9Y8P4"/>